<feature type="compositionally biased region" description="Acidic residues" evidence="1">
    <location>
        <begin position="742"/>
        <end position="756"/>
    </location>
</feature>
<feature type="region of interest" description="Disordered" evidence="1">
    <location>
        <begin position="735"/>
        <end position="756"/>
    </location>
</feature>
<proteinExistence type="predicted"/>
<accession>A0A9P0J0H5</accession>
<evidence type="ECO:0000256" key="1">
    <source>
        <dbReference type="SAM" id="MobiDB-lite"/>
    </source>
</evidence>
<organism evidence="2 3">
    <name type="scientific">Aphis gossypii</name>
    <name type="common">Cotton aphid</name>
    <dbReference type="NCBI Taxonomy" id="80765"/>
    <lineage>
        <taxon>Eukaryota</taxon>
        <taxon>Metazoa</taxon>
        <taxon>Ecdysozoa</taxon>
        <taxon>Arthropoda</taxon>
        <taxon>Hexapoda</taxon>
        <taxon>Insecta</taxon>
        <taxon>Pterygota</taxon>
        <taxon>Neoptera</taxon>
        <taxon>Paraneoptera</taxon>
        <taxon>Hemiptera</taxon>
        <taxon>Sternorrhyncha</taxon>
        <taxon>Aphidomorpha</taxon>
        <taxon>Aphidoidea</taxon>
        <taxon>Aphididae</taxon>
        <taxon>Aphidini</taxon>
        <taxon>Aphis</taxon>
        <taxon>Aphis</taxon>
    </lineage>
</organism>
<dbReference type="AlphaFoldDB" id="A0A9P0J0H5"/>
<dbReference type="Proteomes" id="UP001154329">
    <property type="component" value="Chromosome 2"/>
</dbReference>
<reference evidence="2" key="1">
    <citation type="submission" date="2022-02" db="EMBL/GenBank/DDBJ databases">
        <authorList>
            <person name="King R."/>
        </authorList>
    </citation>
    <scope>NUCLEOTIDE SEQUENCE</scope>
</reference>
<protein>
    <submittedName>
        <fullName evidence="2">Uncharacterized protein</fullName>
    </submittedName>
</protein>
<name>A0A9P0J0H5_APHGO</name>
<evidence type="ECO:0000313" key="2">
    <source>
        <dbReference type="EMBL" id="CAH1724365.1"/>
    </source>
</evidence>
<reference evidence="2" key="2">
    <citation type="submission" date="2022-10" db="EMBL/GenBank/DDBJ databases">
        <authorList>
            <consortium name="ENA_rothamsted_submissions"/>
            <consortium name="culmorum"/>
            <person name="King R."/>
        </authorList>
    </citation>
    <scope>NUCLEOTIDE SEQUENCE</scope>
</reference>
<keyword evidence="3" id="KW-1185">Reference proteome</keyword>
<evidence type="ECO:0000313" key="3">
    <source>
        <dbReference type="Proteomes" id="UP001154329"/>
    </source>
</evidence>
<gene>
    <name evidence="2" type="ORF">APHIGO_LOCUS5677</name>
</gene>
<sequence length="756" mass="84085">MSVLMFMNVVDEASWPSNEAIERYRDQNAGDGKAVKVFDHQTTGPKSIVDLVDREFRLSERHGVRSVLTGYRDAALAKQLYRERGLPVYVVFSTLEIPDFSDWSDDGITVSGWNRAADGDDDDDLNVIGHMVHFVNYLMSDYRRYVRGLRDIPSAAAADESCGDGVYASTMDTFGGGVQAVEPVLDAILEQLCGAAFVDDTAAAVDDNSRWTLASGVVELGDKAAEDGARLVVFRNDCTATAAIDYSQRTTRVATSFASAFWHDHVDVAMTHADRTLAACLTENLRAVAEAELAELSSEQFAMCLTAKFIATRRWRRTIGDSSVARTVSAASTGPSSFRPEIRQRCERFLAVEHLMDLMAAGDDDGSFVRTHVEHLEPYVLPQRLVDYASRYLDYEVRYFALADTMVFRFTDGERGRFVEQNHVHRFAGPRNFKEFHAEAFQTIAFKCDVPGADRPLGVTDPNSFRYREFGYVEASDFALHYVSITGNVKVRAEVYELRDDDDKGDSAVACEQRYRMKVECGDFWVTVHYVVTANDSDDGKTELTTGLTDGTVIAITRSPGGDFELTPRTAKGPAGDLSEQLTSGQTYVCSDGWPIFDFFDDMVIVKAADGTWTSANFGGADDFVCATEVSDGARVWMTMARPPVNFCHTSMSGEPVTDKYLVCRRDLSGYEFVDDDDSRQTVCRVHESSDQETPVTIVRTLTRNRFDRRMARLMDKALSDHLVTIKTLAIRLNAGLPDNDNNGDDEINELIDSTE</sequence>
<dbReference type="EMBL" id="OU899035">
    <property type="protein sequence ID" value="CAH1724365.1"/>
    <property type="molecule type" value="Genomic_DNA"/>
</dbReference>